<comment type="caution">
    <text evidence="1">The sequence shown here is derived from an EMBL/GenBank/DDBJ whole genome shotgun (WGS) entry which is preliminary data.</text>
</comment>
<dbReference type="OrthoDB" id="6617942at2759"/>
<dbReference type="PANTHER" id="PTHR46409:SF1">
    <property type="entry name" value="HTH PSQ-TYPE DOMAIN-CONTAINING PROTEIN"/>
    <property type="match status" value="1"/>
</dbReference>
<gene>
    <name evidence="1" type="ORF">AVEN_76643_1</name>
</gene>
<evidence type="ECO:0000313" key="2">
    <source>
        <dbReference type="Proteomes" id="UP000499080"/>
    </source>
</evidence>
<dbReference type="Proteomes" id="UP000499080">
    <property type="component" value="Unassembled WGS sequence"/>
</dbReference>
<dbReference type="PANTHER" id="PTHR46409">
    <property type="entry name" value="HTH PSQ-TYPE DOMAIN-CONTAINING PROTEIN"/>
    <property type="match status" value="1"/>
</dbReference>
<proteinExistence type="predicted"/>
<organism evidence="1 2">
    <name type="scientific">Araneus ventricosus</name>
    <name type="common">Orbweaver spider</name>
    <name type="synonym">Epeira ventricosa</name>
    <dbReference type="NCBI Taxonomy" id="182803"/>
    <lineage>
        <taxon>Eukaryota</taxon>
        <taxon>Metazoa</taxon>
        <taxon>Ecdysozoa</taxon>
        <taxon>Arthropoda</taxon>
        <taxon>Chelicerata</taxon>
        <taxon>Arachnida</taxon>
        <taxon>Araneae</taxon>
        <taxon>Araneomorphae</taxon>
        <taxon>Entelegynae</taxon>
        <taxon>Araneoidea</taxon>
        <taxon>Araneidae</taxon>
        <taxon>Araneus</taxon>
    </lineage>
</organism>
<reference evidence="1 2" key="1">
    <citation type="journal article" date="2019" name="Sci. Rep.">
        <title>Orb-weaving spider Araneus ventricosus genome elucidates the spidroin gene catalogue.</title>
        <authorList>
            <person name="Kono N."/>
            <person name="Nakamura H."/>
            <person name="Ohtoshi R."/>
            <person name="Moran D.A.P."/>
            <person name="Shinohara A."/>
            <person name="Yoshida Y."/>
            <person name="Fujiwara M."/>
            <person name="Mori M."/>
            <person name="Tomita M."/>
            <person name="Arakawa K."/>
        </authorList>
    </citation>
    <scope>NUCLEOTIDE SEQUENCE [LARGE SCALE GENOMIC DNA]</scope>
</reference>
<accession>A0A4Y2RG85</accession>
<keyword evidence="2" id="KW-1185">Reference proteome</keyword>
<sequence>MSLQNLSVIECDETNVNTGWKGGVIRLLETYVGRQLQWNICMLHVNELPLRHLILEMDGCTKGPYSYSGAIGLLLKDCEKTPVVKFHQIDCTLQPLDLKDIKKLSTDQQYLYRICLVIKDGSCSSSVTDNSPGRLSHARWLTTTANRLLRLYIGTPSPSQNVTILVKYVMLVYSPMWFEIKKKSNCQYGAQHFWKMISLARQLPDHIKQIIYKVFSNNAYFAHPEHLLLTMLHEV</sequence>
<dbReference type="AlphaFoldDB" id="A0A4Y2RG85"/>
<protein>
    <submittedName>
        <fullName evidence="1">Uncharacterized protein</fullName>
    </submittedName>
</protein>
<name>A0A4Y2RG85_ARAVE</name>
<dbReference type="EMBL" id="BGPR01016825">
    <property type="protein sequence ID" value="GBN74259.1"/>
    <property type="molecule type" value="Genomic_DNA"/>
</dbReference>
<evidence type="ECO:0000313" key="1">
    <source>
        <dbReference type="EMBL" id="GBN74259.1"/>
    </source>
</evidence>